<dbReference type="Pfam" id="PF05159">
    <property type="entry name" value="Capsule_synth"/>
    <property type="match status" value="1"/>
</dbReference>
<dbReference type="Proteomes" id="UP000324760">
    <property type="component" value="Chromosome"/>
</dbReference>
<gene>
    <name evidence="1" type="ORF">F0U83_03715</name>
</gene>
<dbReference type="GO" id="GO:0000271">
    <property type="term" value="P:polysaccharide biosynthetic process"/>
    <property type="evidence" value="ECO:0007669"/>
    <property type="project" value="InterPro"/>
</dbReference>
<dbReference type="EMBL" id="CP043869">
    <property type="protein sequence ID" value="QEQ95882.1"/>
    <property type="molecule type" value="Genomic_DNA"/>
</dbReference>
<dbReference type="RefSeq" id="WP_138986586.1">
    <property type="nucleotide sequence ID" value="NZ_CP043869.1"/>
</dbReference>
<name>A0A5P1R9A9_9GAMM</name>
<reference evidence="1 2" key="1">
    <citation type="journal article" date="2019" name="Biochem. Eng. J.">
        <title>Metabolic engineering of the marine bacteria Neptunomonas concharum for the production of acetoin and meso-2,3-butanediol from acetate.</title>
        <authorList>
            <person name="Li W."/>
            <person name="Pu N."/>
            <person name="Liu C.-X."/>
            <person name="Yuan Q.-P."/>
            <person name="Li Z.-J."/>
        </authorList>
    </citation>
    <scope>NUCLEOTIDE SEQUENCE [LARGE SCALE GENOMIC DNA]</scope>
    <source>
        <strain evidence="1 2">JCM17730</strain>
    </source>
</reference>
<evidence type="ECO:0000313" key="2">
    <source>
        <dbReference type="Proteomes" id="UP000324760"/>
    </source>
</evidence>
<sequence length="416" mass="46553">MKSRNFLFLQGSTSPFFSKLGDALTQAKAHVFRINFNAGDYIYWRNKPSWQFRDKASALPEYLRKKVLDYGITDIIMLGDTRPVNAAAVPLSKALGLRLHIFDEGYLRPDWLTLEEGGINGFSQLPKEANWYLEAAKHLPPAPPSQSISNPITLLALHEIGYHFPGLLNPIFYHGYKTHRPAISGLELAGWGIRFSQMPWYETRDKRTIHHLLSNNKPFYLLPLQLDSDSQIQVHSDITSMSDLVHTVVDSFTEYAPQDALLVIKNHPLDTGFTNFAAIIKQLSKEKDIEGRILYLESGSLPALLDACEGVVVVNSTVGITALAHQCRTLALGQAIYDMPGLTAQCSLDAFWHDTIYPDPQLFDAFRQIVIHATQINGGFFSSDGIRIGVNNAMKRLQESQSPLEVLLESYPVSPS</sequence>
<dbReference type="OrthoDB" id="9794206at2"/>
<dbReference type="InterPro" id="IPR007833">
    <property type="entry name" value="Capsule_polysaccharide_synth"/>
</dbReference>
<accession>A0A5P1R9A9</accession>
<keyword evidence="2" id="KW-1185">Reference proteome</keyword>
<protein>
    <submittedName>
        <fullName evidence="1">Capsular biosynthesis protein</fullName>
    </submittedName>
</protein>
<proteinExistence type="predicted"/>
<organism evidence="1 2">
    <name type="scientific">Neptunomonas concharum</name>
    <dbReference type="NCBI Taxonomy" id="1031538"/>
    <lineage>
        <taxon>Bacteria</taxon>
        <taxon>Pseudomonadati</taxon>
        <taxon>Pseudomonadota</taxon>
        <taxon>Gammaproteobacteria</taxon>
        <taxon>Oceanospirillales</taxon>
        <taxon>Oceanospirillaceae</taxon>
        <taxon>Neptunomonas</taxon>
    </lineage>
</organism>
<dbReference type="GO" id="GO:0015774">
    <property type="term" value="P:polysaccharide transport"/>
    <property type="evidence" value="ECO:0007669"/>
    <property type="project" value="InterPro"/>
</dbReference>
<dbReference type="CDD" id="cd16441">
    <property type="entry name" value="beta_Kdo_transferase_KpsS"/>
    <property type="match status" value="1"/>
</dbReference>
<evidence type="ECO:0000313" key="1">
    <source>
        <dbReference type="EMBL" id="QEQ95882.1"/>
    </source>
</evidence>
<dbReference type="KEGG" id="ncu:F0U83_03715"/>
<dbReference type="AlphaFoldDB" id="A0A5P1R9A9"/>